<proteinExistence type="predicted"/>
<protein>
    <submittedName>
        <fullName evidence="1">Uncharacterized protein</fullName>
    </submittedName>
</protein>
<evidence type="ECO:0000313" key="1">
    <source>
        <dbReference type="EMBL" id="KAK3080859.1"/>
    </source>
</evidence>
<organism evidence="1 2">
    <name type="scientific">Coniosporium uncinatum</name>
    <dbReference type="NCBI Taxonomy" id="93489"/>
    <lineage>
        <taxon>Eukaryota</taxon>
        <taxon>Fungi</taxon>
        <taxon>Dikarya</taxon>
        <taxon>Ascomycota</taxon>
        <taxon>Pezizomycotina</taxon>
        <taxon>Dothideomycetes</taxon>
        <taxon>Dothideomycetes incertae sedis</taxon>
        <taxon>Coniosporium</taxon>
    </lineage>
</organism>
<keyword evidence="2" id="KW-1185">Reference proteome</keyword>
<evidence type="ECO:0000313" key="2">
    <source>
        <dbReference type="Proteomes" id="UP001186974"/>
    </source>
</evidence>
<gene>
    <name evidence="1" type="ORF">LTS18_012452</name>
</gene>
<feature type="non-terminal residue" evidence="1">
    <location>
        <position position="1"/>
    </location>
</feature>
<name>A0ACC3DW40_9PEZI</name>
<dbReference type="Proteomes" id="UP001186974">
    <property type="component" value="Unassembled WGS sequence"/>
</dbReference>
<reference evidence="1" key="1">
    <citation type="submission" date="2024-09" db="EMBL/GenBank/DDBJ databases">
        <title>Black Yeasts Isolated from many extreme environments.</title>
        <authorList>
            <person name="Coleine C."/>
            <person name="Stajich J.E."/>
            <person name="Selbmann L."/>
        </authorList>
    </citation>
    <scope>NUCLEOTIDE SEQUENCE</scope>
    <source>
        <strain evidence="1">CCFEE 5737</strain>
    </source>
</reference>
<dbReference type="EMBL" id="JAWDJW010000373">
    <property type="protein sequence ID" value="KAK3080859.1"/>
    <property type="molecule type" value="Genomic_DNA"/>
</dbReference>
<sequence length="304" mass="33323">GSDWSFGTIATSFFKISYAYSGYDNVNNVLDEVKDPVRTLKSSAPAALLTIFFFYFLLNVAYFIVVPIEEIKRSGELIAALFFERIFGDGLGKSFLPLLIALSAAGSVMVSTFTQARVNQQIARQGFLPYAHLLSTNKPFNAPLGGLLVHYFPSLLVITLPPQGQIYSFILDLKGYPAQFSALAICAGLLFLRAKRPDLRRPFRVWSCCVWSIIGLSMALLAAPFFPPSSDGDGDGGAVRGEVAVWYGTYAAVGIAILGIAILYWYVWIVLVPRLRGKRYGERTEELGDGTVVTRLVLVPLGGR</sequence>
<comment type="caution">
    <text evidence="1">The sequence shown here is derived from an EMBL/GenBank/DDBJ whole genome shotgun (WGS) entry which is preliminary data.</text>
</comment>
<accession>A0ACC3DW40</accession>